<dbReference type="Pfam" id="PF13193">
    <property type="entry name" value="AMP-binding_C"/>
    <property type="match status" value="1"/>
</dbReference>
<dbReference type="Gene3D" id="3.30.300.30">
    <property type="match status" value="1"/>
</dbReference>
<dbReference type="InterPro" id="IPR000873">
    <property type="entry name" value="AMP-dep_synth/lig_dom"/>
</dbReference>
<dbReference type="SUPFAM" id="SSF56801">
    <property type="entry name" value="Acetyl-CoA synthetase-like"/>
    <property type="match status" value="1"/>
</dbReference>
<organism evidence="3 4">
    <name type="scientific">Marinovum algicola</name>
    <dbReference type="NCBI Taxonomy" id="42444"/>
    <lineage>
        <taxon>Bacteria</taxon>
        <taxon>Pseudomonadati</taxon>
        <taxon>Pseudomonadota</taxon>
        <taxon>Alphaproteobacteria</taxon>
        <taxon>Rhodobacterales</taxon>
        <taxon>Roseobacteraceae</taxon>
        <taxon>Marinovum</taxon>
    </lineage>
</organism>
<sequence>MQITQFVRQAVTMKPQGVATIHAGRSRTWTEVADRIARMSSALRSLGLNTGETAAVLSMNNDRYVELFFAIPHAGCCFAPMNVRWAPAENAYALEDCQARILFVGTDFVEAGQELARTFPLKAVIYIGEGDCPDGMLAYEDLIAGAAPGEDANRRGDDVFAIFYTGGTTGLPKGVTFTHQALAEASVGYLAMLPDIEDLSFAYVGGFFHFSAANPALYITLAGGTHVVLPKFDPVGMMAAIQKHKVTNAVMVPTMITMMLNHPDFEEYDMSSLTTLVYGGSPMPKQLMQEASTKLPTWRFYQIYGMTETGGFASMLRWRDHLFDGPTAHRIQSCGQAAPGVEIRIVDPKTGADLPRGEVGEIAMRSDYVMNDYLGKPNQTAETLRDGWVFSGDAGQMDGDGYLYVADRVKDMIVTGGENVFSIEVERALYAHPSVKEAAVVGIPSEKWGESVHGIVVLRDGHTEDSAALIAHCRTLIGSYKCPKSISFRSDPLPVGPAGKVQKNVLRDPFWEGRTRKIG</sequence>
<keyword evidence="4" id="KW-1185">Reference proteome</keyword>
<evidence type="ECO:0000313" key="4">
    <source>
        <dbReference type="Proteomes" id="UP000182932"/>
    </source>
</evidence>
<evidence type="ECO:0000259" key="2">
    <source>
        <dbReference type="Pfam" id="PF13193"/>
    </source>
</evidence>
<dbReference type="InterPro" id="IPR042099">
    <property type="entry name" value="ANL_N_sf"/>
</dbReference>
<dbReference type="EMBL" id="FNYY01000011">
    <property type="protein sequence ID" value="SEJ82862.1"/>
    <property type="molecule type" value="Genomic_DNA"/>
</dbReference>
<name>A0A975ZPB2_9RHOB</name>
<dbReference type="Proteomes" id="UP000182932">
    <property type="component" value="Unassembled WGS sequence"/>
</dbReference>
<dbReference type="Gene3D" id="3.40.50.12780">
    <property type="entry name" value="N-terminal domain of ligase-like"/>
    <property type="match status" value="1"/>
</dbReference>
<dbReference type="AlphaFoldDB" id="A0A975ZPB2"/>
<dbReference type="InterPro" id="IPR025110">
    <property type="entry name" value="AMP-bd_C"/>
</dbReference>
<dbReference type="Pfam" id="PF00501">
    <property type="entry name" value="AMP-binding"/>
    <property type="match status" value="1"/>
</dbReference>
<evidence type="ECO:0000313" key="3">
    <source>
        <dbReference type="EMBL" id="SEJ82862.1"/>
    </source>
</evidence>
<dbReference type="InterPro" id="IPR050237">
    <property type="entry name" value="ATP-dep_AMP-bd_enzyme"/>
</dbReference>
<comment type="caution">
    <text evidence="3">The sequence shown here is derived from an EMBL/GenBank/DDBJ whole genome shotgun (WGS) entry which is preliminary data.</text>
</comment>
<dbReference type="GeneID" id="80819315"/>
<evidence type="ECO:0000259" key="1">
    <source>
        <dbReference type="Pfam" id="PF00501"/>
    </source>
</evidence>
<feature type="domain" description="AMP-dependent synthetase/ligase" evidence="1">
    <location>
        <begin position="8"/>
        <end position="374"/>
    </location>
</feature>
<dbReference type="PANTHER" id="PTHR43767">
    <property type="entry name" value="LONG-CHAIN-FATTY-ACID--COA LIGASE"/>
    <property type="match status" value="1"/>
</dbReference>
<proteinExistence type="predicted"/>
<dbReference type="PANTHER" id="PTHR43767:SF1">
    <property type="entry name" value="NONRIBOSOMAL PEPTIDE SYNTHASE PES1 (EUROFUNG)-RELATED"/>
    <property type="match status" value="1"/>
</dbReference>
<dbReference type="PROSITE" id="PS00455">
    <property type="entry name" value="AMP_BINDING"/>
    <property type="match status" value="1"/>
</dbReference>
<feature type="domain" description="AMP-binding enzyme C-terminal" evidence="2">
    <location>
        <begin position="424"/>
        <end position="499"/>
    </location>
</feature>
<protein>
    <submittedName>
        <fullName evidence="3">Long-chain acyl-CoA synthetase</fullName>
    </submittedName>
</protein>
<dbReference type="InterPro" id="IPR020845">
    <property type="entry name" value="AMP-binding_CS"/>
</dbReference>
<accession>A0A975ZPB2</accession>
<dbReference type="RefSeq" id="WP_074837356.1">
    <property type="nucleotide sequence ID" value="NZ_FNYY01000011.1"/>
</dbReference>
<dbReference type="GO" id="GO:0016878">
    <property type="term" value="F:acid-thiol ligase activity"/>
    <property type="evidence" value="ECO:0007669"/>
    <property type="project" value="UniProtKB-ARBA"/>
</dbReference>
<dbReference type="InterPro" id="IPR045851">
    <property type="entry name" value="AMP-bd_C_sf"/>
</dbReference>
<reference evidence="3 4" key="1">
    <citation type="submission" date="2016-10" db="EMBL/GenBank/DDBJ databases">
        <authorList>
            <person name="Varghese N."/>
            <person name="Submissions S."/>
        </authorList>
    </citation>
    <scope>NUCLEOTIDE SEQUENCE [LARGE SCALE GENOMIC DNA]</scope>
    <source>
        <strain evidence="3 4">FF3</strain>
    </source>
</reference>
<gene>
    <name evidence="3" type="ORF">SAMN04487940_11167</name>
</gene>